<dbReference type="Gene3D" id="3.30.70.270">
    <property type="match status" value="1"/>
</dbReference>
<feature type="region of interest" description="Disordered" evidence="1">
    <location>
        <begin position="44"/>
        <end position="105"/>
    </location>
</feature>
<dbReference type="Gene3D" id="3.10.10.10">
    <property type="entry name" value="HIV Type 1 Reverse Transcriptase, subunit A, domain 1"/>
    <property type="match status" value="1"/>
</dbReference>
<dbReference type="InterPro" id="IPR052055">
    <property type="entry name" value="Hepadnavirus_pol/RT"/>
</dbReference>
<dbReference type="InterPro" id="IPR036864">
    <property type="entry name" value="Zn2-C6_fun-type_DNA-bd_sf"/>
</dbReference>
<dbReference type="Proteomes" id="UP000663888">
    <property type="component" value="Unassembled WGS sequence"/>
</dbReference>
<evidence type="ECO:0000256" key="1">
    <source>
        <dbReference type="SAM" id="MobiDB-lite"/>
    </source>
</evidence>
<dbReference type="InterPro" id="IPR000477">
    <property type="entry name" value="RT_dom"/>
</dbReference>
<feature type="compositionally biased region" description="Low complexity" evidence="1">
    <location>
        <begin position="50"/>
        <end position="64"/>
    </location>
</feature>
<dbReference type="PANTHER" id="PTHR33050:SF7">
    <property type="entry name" value="RIBONUCLEASE H"/>
    <property type="match status" value="1"/>
</dbReference>
<feature type="compositionally biased region" description="Basic and acidic residues" evidence="1">
    <location>
        <begin position="451"/>
        <end position="466"/>
    </location>
</feature>
<dbReference type="PROSITE" id="PS50878">
    <property type="entry name" value="RT_POL"/>
    <property type="match status" value="1"/>
</dbReference>
<comment type="caution">
    <text evidence="3">The sequence shown here is derived from an EMBL/GenBank/DDBJ whole genome shotgun (WGS) entry which is preliminary data.</text>
</comment>
<feature type="compositionally biased region" description="Polar residues" evidence="1">
    <location>
        <begin position="421"/>
        <end position="450"/>
    </location>
</feature>
<evidence type="ECO:0000313" key="4">
    <source>
        <dbReference type="Proteomes" id="UP000663888"/>
    </source>
</evidence>
<accession>A0A8H3C8H3</accession>
<protein>
    <recommendedName>
        <fullName evidence="2">Reverse transcriptase domain-containing protein</fullName>
    </recommendedName>
</protein>
<feature type="region of interest" description="Disordered" evidence="1">
    <location>
        <begin position="421"/>
        <end position="470"/>
    </location>
</feature>
<dbReference type="EMBL" id="CAJMWX010001196">
    <property type="protein sequence ID" value="CAE6473823.1"/>
    <property type="molecule type" value="Genomic_DNA"/>
</dbReference>
<gene>
    <name evidence="3" type="ORF">RDB_LOCUS112106</name>
</gene>
<dbReference type="SUPFAM" id="SSF56672">
    <property type="entry name" value="DNA/RNA polymerases"/>
    <property type="match status" value="1"/>
</dbReference>
<sequence>MAKSAPKPCTACAARALTNPSGKAKCNGKSPCTWCKNRKISCSYEESEHSTPPSTAPTKTPESTTSHRETTMTLTDKLDGSRTVRFSPDPENLGEVDATDASDFCLPGEPPIESYLILVGERKRKHADSLTRHDFETAPLSTAKRIRGGVEGDFDGDDNAPGPRQEAPNPLPVQPIDPMAQALQAIAMANTTMAASNATTHQMLAQMMERMGDNLSRRDGASTKQFQSEASRTRHRPDLFDEDHTLPMYNPVYSKAVLQIFRDGYKRPFNLLLLTDKQVLSPEASKAIAEKLIISSGGTISTRAEEPSALVDGKAETEMSVPQYMQAMPRFVELMGEHKGPELAHAWQGHFILVINRPFRDEIWHYIIRYDIEIRRIATFQGFRPQNWHQNVYDGIKQRYDQEMLNSRLRLLDSAIANAQTAPQHSTSYNANGQKSNPAGSSRAGQSSFRNDSKFTSKTESDESKPKQQRCFHCGREAHVAGTASTGSSTADLSATTTTTLKAAQEAPAQTSMYARFADRQTTALLSAGPSLPNPQTEARKVAPNLIPDAWESMLRRVGLLDRFGDIPTGLREGFRIGAAGPVTHTIVHKNHKSALDRPDVINKHIEDELHAGRYSGPYTRIELEKLIGPFKTAPLGAVDKPSAPGKFRIVQDFSFPRTTPSTSLNSQIDSTNFPCEWGFFHDVVKAIHDLPPGSMAATCDVDAAFRQIPVHPDDRPHTIVYWDGKFYIDAFLPFGVASANGIFGRPGDAMALIYLRLGFGRVLKWVDDFLFIHARAIAESNNDPVLFSLEAIYEIAITLGWPWKLSKSVPFSNIFIYLGFEWDIAKRWVSLPLAKREKYLSRLRAWIEGPTASLNETEKTVGSLIHCTLAIPDGRPHVAALISFEASFPRAFKHRFLRKPIPDTARLNAEWWIARLSSDACGSSIAKPPPTNNIRVASDASTSFGIGVIINDHWWSWRLLGGWKSENRDIGWAEAVALELAVDGVISLGIRNASITCHCDNQGVVYAWAVRRSTNPQQNAVFIRIMEKATAAHLHVNVSYIKSADNPADEPSRGIAPPRLSPSPIHIPIDSVYAPFLAPASLS</sequence>
<reference evidence="3" key="1">
    <citation type="submission" date="2021-01" db="EMBL/GenBank/DDBJ databases">
        <authorList>
            <person name="Kaushik A."/>
        </authorList>
    </citation>
    <scope>NUCLEOTIDE SEQUENCE</scope>
    <source>
        <strain evidence="3">AG4-R118</strain>
    </source>
</reference>
<dbReference type="InterPro" id="IPR043128">
    <property type="entry name" value="Rev_trsase/Diguanyl_cyclase"/>
</dbReference>
<dbReference type="PANTHER" id="PTHR33050">
    <property type="entry name" value="REVERSE TRANSCRIPTASE DOMAIN-CONTAINING PROTEIN"/>
    <property type="match status" value="1"/>
</dbReference>
<feature type="region of interest" description="Disordered" evidence="1">
    <location>
        <begin position="140"/>
        <end position="171"/>
    </location>
</feature>
<dbReference type="GO" id="GO:0000981">
    <property type="term" value="F:DNA-binding transcription factor activity, RNA polymerase II-specific"/>
    <property type="evidence" value="ECO:0007669"/>
    <property type="project" value="InterPro"/>
</dbReference>
<dbReference type="Gene3D" id="4.10.240.10">
    <property type="entry name" value="Zn(2)-C6 fungal-type DNA-binding domain"/>
    <property type="match status" value="1"/>
</dbReference>
<dbReference type="GO" id="GO:0008270">
    <property type="term" value="F:zinc ion binding"/>
    <property type="evidence" value="ECO:0007669"/>
    <property type="project" value="InterPro"/>
</dbReference>
<organism evidence="3 4">
    <name type="scientific">Rhizoctonia solani</name>
    <dbReference type="NCBI Taxonomy" id="456999"/>
    <lineage>
        <taxon>Eukaryota</taxon>
        <taxon>Fungi</taxon>
        <taxon>Dikarya</taxon>
        <taxon>Basidiomycota</taxon>
        <taxon>Agaricomycotina</taxon>
        <taxon>Agaricomycetes</taxon>
        <taxon>Cantharellales</taxon>
        <taxon>Ceratobasidiaceae</taxon>
        <taxon>Rhizoctonia</taxon>
    </lineage>
</organism>
<evidence type="ECO:0000313" key="3">
    <source>
        <dbReference type="EMBL" id="CAE6473823.1"/>
    </source>
</evidence>
<dbReference type="AlphaFoldDB" id="A0A8H3C8H3"/>
<dbReference type="InterPro" id="IPR043502">
    <property type="entry name" value="DNA/RNA_pol_sf"/>
</dbReference>
<proteinExistence type="predicted"/>
<feature type="compositionally biased region" description="Basic and acidic residues" evidence="1">
    <location>
        <begin position="65"/>
        <end position="82"/>
    </location>
</feature>
<evidence type="ECO:0000259" key="2">
    <source>
        <dbReference type="PROSITE" id="PS50878"/>
    </source>
</evidence>
<name>A0A8H3C8H3_9AGAM</name>
<feature type="domain" description="Reverse transcriptase" evidence="2">
    <location>
        <begin position="620"/>
        <end position="823"/>
    </location>
</feature>